<dbReference type="RefSeq" id="WP_239096993.1">
    <property type="nucleotide sequence ID" value="NZ_BONB01000003.1"/>
</dbReference>
<dbReference type="GO" id="GO:0016020">
    <property type="term" value="C:membrane"/>
    <property type="evidence" value="ECO:0007669"/>
    <property type="project" value="InterPro"/>
</dbReference>
<keyword evidence="13" id="KW-1185">Reference proteome</keyword>
<evidence type="ECO:0000259" key="10">
    <source>
        <dbReference type="Pfam" id="PF02518"/>
    </source>
</evidence>
<dbReference type="InterPro" id="IPR003594">
    <property type="entry name" value="HATPase_dom"/>
</dbReference>
<dbReference type="GO" id="GO:0046983">
    <property type="term" value="F:protein dimerization activity"/>
    <property type="evidence" value="ECO:0007669"/>
    <property type="project" value="InterPro"/>
</dbReference>
<dbReference type="Proteomes" id="UP000256913">
    <property type="component" value="Unassembled WGS sequence"/>
</dbReference>
<keyword evidence="9" id="KW-0812">Transmembrane</keyword>
<feature type="domain" description="Histidine kinase/HSP90-like ATPase" evidence="10">
    <location>
        <begin position="303"/>
        <end position="392"/>
    </location>
</feature>
<keyword evidence="5" id="KW-0547">Nucleotide-binding</keyword>
<organism evidence="12 13">
    <name type="scientific">Asanoa ferruginea</name>
    <dbReference type="NCBI Taxonomy" id="53367"/>
    <lineage>
        <taxon>Bacteria</taxon>
        <taxon>Bacillati</taxon>
        <taxon>Actinomycetota</taxon>
        <taxon>Actinomycetes</taxon>
        <taxon>Micromonosporales</taxon>
        <taxon>Micromonosporaceae</taxon>
        <taxon>Asanoa</taxon>
    </lineage>
</organism>
<dbReference type="CDD" id="cd16917">
    <property type="entry name" value="HATPase_UhpB-NarQ-NarX-like"/>
    <property type="match status" value="1"/>
</dbReference>
<name>A0A3D9ZRM6_9ACTN</name>
<dbReference type="EMBL" id="QUMQ01000001">
    <property type="protein sequence ID" value="REG00037.1"/>
    <property type="molecule type" value="Genomic_DNA"/>
</dbReference>
<evidence type="ECO:0000256" key="3">
    <source>
        <dbReference type="ARBA" id="ARBA00022553"/>
    </source>
</evidence>
<dbReference type="Pfam" id="PF02518">
    <property type="entry name" value="HATPase_c"/>
    <property type="match status" value="1"/>
</dbReference>
<feature type="transmembrane region" description="Helical" evidence="9">
    <location>
        <begin position="84"/>
        <end position="106"/>
    </location>
</feature>
<keyword evidence="9" id="KW-0472">Membrane</keyword>
<dbReference type="InterPro" id="IPR011712">
    <property type="entry name" value="Sig_transdc_His_kin_sub3_dim/P"/>
</dbReference>
<dbReference type="AlphaFoldDB" id="A0A3D9ZRM6"/>
<sequence length="394" mass="41386">MSGLPFTLLVPEPPGSPGSTTRDRLADAVAIGCALAYGALMMAIGDATKPGAAVPWPVDAAIGVACCLGLLARRRWPVGVTAAVIPATAVSVLSTGAAIVALFTVAVHRRARVALLLAGAYVAAVPVYFLLHDRPEFPLWVDLVARAGPSSAAIGWGLFVQGNRRLTRSLRERAARLEAEQHLRVDQARLTERARIAREMHDVLAHRMSLVSLHAGALEVRTDARPEEVAIAAGAIRTSVHDALQELRTVIGVLREGAAGRPEPPQPGLADLPELVECARATGMTVSYTCLVPVAGPSVVLGRTLYRVVQEGLTNARKHAPGSAVAVLLDGAEGADLRVRITNPCPPDVRPPTDPSAGMGLVGVGERVALVGGRVEHGRDDAGFRVEAWLPWPA</sequence>
<keyword evidence="7" id="KW-0067">ATP-binding</keyword>
<evidence type="ECO:0000313" key="13">
    <source>
        <dbReference type="Proteomes" id="UP000256913"/>
    </source>
</evidence>
<dbReference type="EC" id="2.7.13.3" evidence="2"/>
<evidence type="ECO:0000256" key="8">
    <source>
        <dbReference type="ARBA" id="ARBA00023012"/>
    </source>
</evidence>
<dbReference type="GO" id="GO:0005524">
    <property type="term" value="F:ATP binding"/>
    <property type="evidence" value="ECO:0007669"/>
    <property type="project" value="UniProtKB-KW"/>
</dbReference>
<evidence type="ECO:0000313" key="12">
    <source>
        <dbReference type="EMBL" id="REG00037.1"/>
    </source>
</evidence>
<keyword evidence="6 12" id="KW-0418">Kinase</keyword>
<dbReference type="SUPFAM" id="SSF55874">
    <property type="entry name" value="ATPase domain of HSP90 chaperone/DNA topoisomerase II/histidine kinase"/>
    <property type="match status" value="1"/>
</dbReference>
<evidence type="ECO:0000256" key="1">
    <source>
        <dbReference type="ARBA" id="ARBA00000085"/>
    </source>
</evidence>
<dbReference type="Gene3D" id="3.30.565.10">
    <property type="entry name" value="Histidine kinase-like ATPase, C-terminal domain"/>
    <property type="match status" value="1"/>
</dbReference>
<evidence type="ECO:0000256" key="6">
    <source>
        <dbReference type="ARBA" id="ARBA00022777"/>
    </source>
</evidence>
<keyword evidence="4" id="KW-0808">Transferase</keyword>
<evidence type="ECO:0000256" key="5">
    <source>
        <dbReference type="ARBA" id="ARBA00022741"/>
    </source>
</evidence>
<evidence type="ECO:0000256" key="9">
    <source>
        <dbReference type="SAM" id="Phobius"/>
    </source>
</evidence>
<evidence type="ECO:0000259" key="11">
    <source>
        <dbReference type="Pfam" id="PF07730"/>
    </source>
</evidence>
<proteinExistence type="predicted"/>
<feature type="transmembrane region" description="Helical" evidence="9">
    <location>
        <begin position="25"/>
        <end position="45"/>
    </location>
</feature>
<evidence type="ECO:0000256" key="2">
    <source>
        <dbReference type="ARBA" id="ARBA00012438"/>
    </source>
</evidence>
<accession>A0A3D9ZRM6</accession>
<keyword evidence="8" id="KW-0902">Two-component regulatory system</keyword>
<dbReference type="PANTHER" id="PTHR24421:SF10">
    <property type="entry name" value="NITRATE_NITRITE SENSOR PROTEIN NARQ"/>
    <property type="match status" value="1"/>
</dbReference>
<feature type="transmembrane region" description="Helical" evidence="9">
    <location>
        <begin position="113"/>
        <end position="131"/>
    </location>
</feature>
<comment type="catalytic activity">
    <reaction evidence="1">
        <text>ATP + protein L-histidine = ADP + protein N-phospho-L-histidine.</text>
        <dbReference type="EC" id="2.7.13.3"/>
    </reaction>
</comment>
<dbReference type="InterPro" id="IPR036890">
    <property type="entry name" value="HATPase_C_sf"/>
</dbReference>
<keyword evidence="9" id="KW-1133">Transmembrane helix</keyword>
<dbReference type="Gene3D" id="1.20.5.1930">
    <property type="match status" value="1"/>
</dbReference>
<keyword evidence="3" id="KW-0597">Phosphoprotein</keyword>
<protein>
    <recommendedName>
        <fullName evidence="2">histidine kinase</fullName>
        <ecNumber evidence="2">2.7.13.3</ecNumber>
    </recommendedName>
</protein>
<dbReference type="PANTHER" id="PTHR24421">
    <property type="entry name" value="NITRATE/NITRITE SENSOR PROTEIN NARX-RELATED"/>
    <property type="match status" value="1"/>
</dbReference>
<dbReference type="Pfam" id="PF07730">
    <property type="entry name" value="HisKA_3"/>
    <property type="match status" value="1"/>
</dbReference>
<feature type="domain" description="Signal transduction histidine kinase subgroup 3 dimerisation and phosphoacceptor" evidence="11">
    <location>
        <begin position="192"/>
        <end position="257"/>
    </location>
</feature>
<feature type="transmembrane region" description="Helical" evidence="9">
    <location>
        <begin position="52"/>
        <end position="72"/>
    </location>
</feature>
<gene>
    <name evidence="12" type="ORF">DFJ67_6083</name>
</gene>
<dbReference type="InterPro" id="IPR050482">
    <property type="entry name" value="Sensor_HK_TwoCompSys"/>
</dbReference>
<comment type="caution">
    <text evidence="12">The sequence shown here is derived from an EMBL/GenBank/DDBJ whole genome shotgun (WGS) entry which is preliminary data.</text>
</comment>
<dbReference type="GO" id="GO:0000155">
    <property type="term" value="F:phosphorelay sensor kinase activity"/>
    <property type="evidence" value="ECO:0007669"/>
    <property type="project" value="InterPro"/>
</dbReference>
<evidence type="ECO:0000256" key="7">
    <source>
        <dbReference type="ARBA" id="ARBA00022840"/>
    </source>
</evidence>
<reference evidence="12 13" key="1">
    <citation type="submission" date="2018-08" db="EMBL/GenBank/DDBJ databases">
        <title>Sequencing the genomes of 1000 actinobacteria strains.</title>
        <authorList>
            <person name="Klenk H.-P."/>
        </authorList>
    </citation>
    <scope>NUCLEOTIDE SEQUENCE [LARGE SCALE GENOMIC DNA]</scope>
    <source>
        <strain evidence="12 13">DSM 44099</strain>
    </source>
</reference>
<evidence type="ECO:0000256" key="4">
    <source>
        <dbReference type="ARBA" id="ARBA00022679"/>
    </source>
</evidence>